<protein>
    <recommendedName>
        <fullName evidence="14">Peptidase A1 domain-containing protein</fullName>
    </recommendedName>
</protein>
<comment type="subcellular location">
    <subcellularLocation>
        <location evidence="1">Cell membrane</location>
        <topology evidence="1">Lipid-anchor</topology>
    </subcellularLocation>
</comment>
<dbReference type="InterPro" id="IPR001969">
    <property type="entry name" value="Aspartic_peptidase_AS"/>
</dbReference>
<evidence type="ECO:0000256" key="10">
    <source>
        <dbReference type="ARBA" id="ARBA00023288"/>
    </source>
</evidence>
<evidence type="ECO:0000256" key="8">
    <source>
        <dbReference type="ARBA" id="ARBA00023136"/>
    </source>
</evidence>
<dbReference type="InterPro" id="IPR032799">
    <property type="entry name" value="TAXi_C"/>
</dbReference>
<dbReference type="InterPro" id="IPR001461">
    <property type="entry name" value="Aspartic_peptidase_A1"/>
</dbReference>
<comment type="similarity">
    <text evidence="2 12">Belongs to the peptidase A1 family.</text>
</comment>
<evidence type="ECO:0000256" key="2">
    <source>
        <dbReference type="ARBA" id="ARBA00007447"/>
    </source>
</evidence>
<keyword evidence="9" id="KW-0325">Glycoprotein</keyword>
<evidence type="ECO:0000256" key="1">
    <source>
        <dbReference type="ARBA" id="ARBA00004193"/>
    </source>
</evidence>
<evidence type="ECO:0000256" key="6">
    <source>
        <dbReference type="ARBA" id="ARBA00022750"/>
    </source>
</evidence>
<gene>
    <name evidence="15" type="ORF">RJ639_007247</name>
</gene>
<dbReference type="Pfam" id="PF14541">
    <property type="entry name" value="TAXi_C"/>
    <property type="match status" value="2"/>
</dbReference>
<comment type="caution">
    <text evidence="15">The sequence shown here is derived from an EMBL/GenBank/DDBJ whole genome shotgun (WGS) entry which is preliminary data.</text>
</comment>
<keyword evidence="16" id="KW-1185">Reference proteome</keyword>
<evidence type="ECO:0000313" key="15">
    <source>
        <dbReference type="EMBL" id="KAK3014994.1"/>
    </source>
</evidence>
<dbReference type="InterPro" id="IPR034161">
    <property type="entry name" value="Pepsin-like_plant"/>
</dbReference>
<evidence type="ECO:0000256" key="4">
    <source>
        <dbReference type="ARBA" id="ARBA00022670"/>
    </source>
</evidence>
<sequence length="995" mass="108400">MHHLAVKSGSLIDTGPADASKLDFGGNTIPVCPKPRRIGSSAIPEFLKPLKCNKHSLHYTTVTLGTPGIKFLVALDTGSDLFWVPCECSRCASIDNTAYNSVCSCGVSVRKRCYHEEPSSNVDVELASPLLPLPLPRSMQFLLCSCGQVQTGFFLDVAAPNGLFGLGLEKISVPSILSREGYATDSFSMCFGRDETGRINFGDKGSLDQEETPFNVNSLHPTYNISVTQIRVGTTLIDSDFTCLFYSGTSFTYLVDPPYTRLSESFHSQAQDKRRPPDPRIPFKYCYDMRPDKNTSLVPSMSLSMKGGGQLAIFDPIIVISAKQELVYCLAIIKSAETNIIGQNFMTGYRIVFDREKLVLGWKKFDCYDIEESSILPSNSLNSTSVPPAVAAGLTNHTSPKSAEESKRRAQNSIASPFYCRHIFNLIYTSFGFLFSAKKSVALGPSPSKSKSIINVANLPFACQTKNYVFEKLFAVAMDLCVVVILTVVLWGTQCGFSDAFGTFGFDIHHRYSDPVKGILDLDGLPEKGSTHYYAAMAHRDRLFHGRRLAGGSVESELLTFSGGNETYRFNSLGFLHYANVSVGTPSLSFLVALDTGSNLFWLPCDCSSCVRGLKTRSGQVIDFNIYSGNTSSTSTTVPCNSNFCQEQRRCTAPTNACPYQVSYLSSNTSSTGILVEDVLHLTTDDSQLKTVDARIKFGCGVIQTGSFLDGAAPNGLFGLGINNISVPSILASEGLASNSFSMCFGADGLGRIRFGDNGSSDQGETPFNLHQFHPTYNISLTQVSVGDNVTNVEFTAIFDSGTSFTYLNDPAYSIITESFNSQAQDKRHQPDSDIPFQYCYELSANETTIEIPNVNLTMKGGDLFSLTNPIQLLSAEDSYMYCLAVVKSEDVNIIGQNFMTGYHVVFDREKMVLGWKPSNCYDAEESNTLPINPQNNTGVPPTATVKPEATSGNKNGSPAPPPPAANHSPRLGSFASTLMVIFSFFSQCLIILSL</sequence>
<feature type="compositionally biased region" description="Polar residues" evidence="13">
    <location>
        <begin position="927"/>
        <end position="940"/>
    </location>
</feature>
<keyword evidence="3" id="KW-1003">Cell membrane</keyword>
<dbReference type="InterPro" id="IPR021109">
    <property type="entry name" value="Peptidase_aspartic_dom_sf"/>
</dbReference>
<keyword evidence="4 12" id="KW-0645">Protease</keyword>
<dbReference type="PANTHER" id="PTHR13683">
    <property type="entry name" value="ASPARTYL PROTEASES"/>
    <property type="match status" value="1"/>
</dbReference>
<feature type="active site" evidence="11">
    <location>
        <position position="595"/>
    </location>
</feature>
<keyword evidence="6 12" id="KW-0064">Aspartyl protease</keyword>
<dbReference type="PRINTS" id="PR00792">
    <property type="entry name" value="PEPSIN"/>
</dbReference>
<organism evidence="15 16">
    <name type="scientific">Escallonia herrerae</name>
    <dbReference type="NCBI Taxonomy" id="1293975"/>
    <lineage>
        <taxon>Eukaryota</taxon>
        <taxon>Viridiplantae</taxon>
        <taxon>Streptophyta</taxon>
        <taxon>Embryophyta</taxon>
        <taxon>Tracheophyta</taxon>
        <taxon>Spermatophyta</taxon>
        <taxon>Magnoliopsida</taxon>
        <taxon>eudicotyledons</taxon>
        <taxon>Gunneridae</taxon>
        <taxon>Pentapetalae</taxon>
        <taxon>asterids</taxon>
        <taxon>campanulids</taxon>
        <taxon>Escalloniales</taxon>
        <taxon>Escalloniaceae</taxon>
        <taxon>Escallonia</taxon>
    </lineage>
</organism>
<dbReference type="PROSITE" id="PS00141">
    <property type="entry name" value="ASP_PROTEASE"/>
    <property type="match status" value="3"/>
</dbReference>
<evidence type="ECO:0000256" key="12">
    <source>
        <dbReference type="RuleBase" id="RU000454"/>
    </source>
</evidence>
<dbReference type="Pfam" id="PF14543">
    <property type="entry name" value="TAXi_N"/>
    <property type="match status" value="2"/>
</dbReference>
<accession>A0AA88VVK5</accession>
<dbReference type="InterPro" id="IPR032861">
    <property type="entry name" value="TAXi_N"/>
</dbReference>
<dbReference type="GO" id="GO:0006508">
    <property type="term" value="P:proteolysis"/>
    <property type="evidence" value="ECO:0007669"/>
    <property type="project" value="UniProtKB-KW"/>
</dbReference>
<dbReference type="Gene3D" id="2.40.70.10">
    <property type="entry name" value="Acid Proteases"/>
    <property type="match status" value="4"/>
</dbReference>
<proteinExistence type="inferred from homology"/>
<dbReference type="Proteomes" id="UP001188597">
    <property type="component" value="Unassembled WGS sequence"/>
</dbReference>
<evidence type="ECO:0000313" key="16">
    <source>
        <dbReference type="Proteomes" id="UP001188597"/>
    </source>
</evidence>
<dbReference type="GO" id="GO:0005886">
    <property type="term" value="C:plasma membrane"/>
    <property type="evidence" value="ECO:0007669"/>
    <property type="project" value="UniProtKB-SubCell"/>
</dbReference>
<dbReference type="CDD" id="cd05476">
    <property type="entry name" value="pepsin_A_like_plant"/>
    <property type="match status" value="1"/>
</dbReference>
<evidence type="ECO:0000256" key="9">
    <source>
        <dbReference type="ARBA" id="ARBA00023180"/>
    </source>
</evidence>
<name>A0AA88VVK5_9ASTE</name>
<evidence type="ECO:0000256" key="7">
    <source>
        <dbReference type="ARBA" id="ARBA00022801"/>
    </source>
</evidence>
<evidence type="ECO:0000259" key="14">
    <source>
        <dbReference type="PROSITE" id="PS51767"/>
    </source>
</evidence>
<dbReference type="EMBL" id="JAVXUP010001173">
    <property type="protein sequence ID" value="KAK3014994.1"/>
    <property type="molecule type" value="Genomic_DNA"/>
</dbReference>
<dbReference type="FunFam" id="2.40.70.10:FF:000014">
    <property type="entry name" value="Aspartyl protease family protein 1"/>
    <property type="match status" value="2"/>
</dbReference>
<keyword evidence="5" id="KW-0732">Signal</keyword>
<keyword evidence="10" id="KW-0449">Lipoprotein</keyword>
<keyword evidence="8" id="KW-0472">Membrane</keyword>
<dbReference type="AlphaFoldDB" id="A0AA88VVK5"/>
<feature type="active site" evidence="11">
    <location>
        <position position="800"/>
    </location>
</feature>
<reference evidence="15" key="1">
    <citation type="submission" date="2022-12" db="EMBL/GenBank/DDBJ databases">
        <title>Draft genome assemblies for two species of Escallonia (Escalloniales).</title>
        <authorList>
            <person name="Chanderbali A."/>
            <person name="Dervinis C."/>
            <person name="Anghel I."/>
            <person name="Soltis D."/>
            <person name="Soltis P."/>
            <person name="Zapata F."/>
        </authorList>
    </citation>
    <scope>NUCLEOTIDE SEQUENCE</scope>
    <source>
        <strain evidence="15">UCBG64.0493</strain>
        <tissue evidence="15">Leaf</tissue>
    </source>
</reference>
<dbReference type="PROSITE" id="PS51767">
    <property type="entry name" value="PEPTIDASE_A1"/>
    <property type="match status" value="2"/>
</dbReference>
<dbReference type="SUPFAM" id="SSF50630">
    <property type="entry name" value="Acid proteases"/>
    <property type="match status" value="2"/>
</dbReference>
<evidence type="ECO:0000256" key="11">
    <source>
        <dbReference type="PIRSR" id="PIRSR601461-1"/>
    </source>
</evidence>
<dbReference type="GO" id="GO:0004190">
    <property type="term" value="F:aspartic-type endopeptidase activity"/>
    <property type="evidence" value="ECO:0007669"/>
    <property type="project" value="UniProtKB-KW"/>
</dbReference>
<evidence type="ECO:0000256" key="3">
    <source>
        <dbReference type="ARBA" id="ARBA00022475"/>
    </source>
</evidence>
<feature type="region of interest" description="Disordered" evidence="13">
    <location>
        <begin position="927"/>
        <end position="969"/>
    </location>
</feature>
<keyword evidence="7 12" id="KW-0378">Hydrolase</keyword>
<evidence type="ECO:0000256" key="5">
    <source>
        <dbReference type="ARBA" id="ARBA00022729"/>
    </source>
</evidence>
<dbReference type="InterPro" id="IPR033121">
    <property type="entry name" value="PEPTIDASE_A1"/>
</dbReference>
<dbReference type="FunFam" id="2.40.70.10:FF:000012">
    <property type="entry name" value="Aspartyl protease family protein 1"/>
    <property type="match status" value="1"/>
</dbReference>
<feature type="domain" description="Peptidase A1" evidence="14">
    <location>
        <begin position="58"/>
        <end position="363"/>
    </location>
</feature>
<feature type="domain" description="Peptidase A1" evidence="14">
    <location>
        <begin position="577"/>
        <end position="917"/>
    </location>
</feature>
<evidence type="ECO:0000256" key="13">
    <source>
        <dbReference type="SAM" id="MobiDB-lite"/>
    </source>
</evidence>
<dbReference type="PANTHER" id="PTHR13683:SF826">
    <property type="entry name" value="ASPARTYL PROTEASE FAMILY PROTEIN 1"/>
    <property type="match status" value="1"/>
</dbReference>